<name>A0A6C2UKN1_9BACT</name>
<feature type="transmembrane region" description="Helical" evidence="1">
    <location>
        <begin position="6"/>
        <end position="28"/>
    </location>
</feature>
<proteinExistence type="predicted"/>
<dbReference type="EMBL" id="CAAHFH010000001">
    <property type="protein sequence ID" value="VGO19864.1"/>
    <property type="molecule type" value="Genomic_DNA"/>
</dbReference>
<feature type="transmembrane region" description="Helical" evidence="1">
    <location>
        <begin position="68"/>
        <end position="84"/>
    </location>
</feature>
<sequence length="222" mass="24558">MKFSPFVFIWSLVLVGFAILVGVSSQVGPETRAAIFKESGLIETMSAVGYFVAFGLLLFLLVKQKNPAGWSLCIMLLCFGFREMDFDKRFTSMGIFKSRFYSSAEVLLPEKIMGLLITVALLVCLFFVIKTYFRPFLSGLKKLDPSALTVFFALGLMVFAKSIDGLPRKLKPLGIMPTDQIKELAKVLEESLETAVPFLLIAAIWGAYRAVKANSGNLDEPA</sequence>
<feature type="transmembrane region" description="Helical" evidence="1">
    <location>
        <begin position="112"/>
        <end position="133"/>
    </location>
</feature>
<dbReference type="Proteomes" id="UP000346198">
    <property type="component" value="Unassembled WGS sequence"/>
</dbReference>
<evidence type="ECO:0000313" key="3">
    <source>
        <dbReference type="Proteomes" id="UP000346198"/>
    </source>
</evidence>
<dbReference type="AlphaFoldDB" id="A0A6C2UKN1"/>
<dbReference type="RefSeq" id="WP_136061334.1">
    <property type="nucleotide sequence ID" value="NZ_CAAHFH010000001.1"/>
</dbReference>
<keyword evidence="3" id="KW-1185">Reference proteome</keyword>
<keyword evidence="1" id="KW-0812">Transmembrane</keyword>
<accession>A0A6C2UKN1</accession>
<feature type="transmembrane region" description="Helical" evidence="1">
    <location>
        <begin position="40"/>
        <end position="62"/>
    </location>
</feature>
<evidence type="ECO:0000256" key="1">
    <source>
        <dbReference type="SAM" id="Phobius"/>
    </source>
</evidence>
<evidence type="ECO:0000313" key="2">
    <source>
        <dbReference type="EMBL" id="VGO19864.1"/>
    </source>
</evidence>
<organism evidence="2 3">
    <name type="scientific">Pontiella sulfatireligans</name>
    <dbReference type="NCBI Taxonomy" id="2750658"/>
    <lineage>
        <taxon>Bacteria</taxon>
        <taxon>Pseudomonadati</taxon>
        <taxon>Kiritimatiellota</taxon>
        <taxon>Kiritimatiellia</taxon>
        <taxon>Kiritimatiellales</taxon>
        <taxon>Pontiellaceae</taxon>
        <taxon>Pontiella</taxon>
    </lineage>
</organism>
<keyword evidence="1" id="KW-1133">Transmembrane helix</keyword>
<protein>
    <submittedName>
        <fullName evidence="2">Uncharacterized protein</fullName>
    </submittedName>
</protein>
<keyword evidence="1" id="KW-0472">Membrane</keyword>
<reference evidence="2 3" key="1">
    <citation type="submission" date="2019-04" db="EMBL/GenBank/DDBJ databases">
        <authorList>
            <person name="Van Vliet M D."/>
        </authorList>
    </citation>
    <scope>NUCLEOTIDE SEQUENCE [LARGE SCALE GENOMIC DNA]</scope>
    <source>
        <strain evidence="2 3">F21</strain>
    </source>
</reference>
<gene>
    <name evidence="2" type="ORF">SCARR_01924</name>
</gene>